<sequence length="124" mass="14837">MTMYDQMKAMLDSDVVIGMHGAGMVNVLWTRPETLVIEIFPRRRFRWGYRNICQYIGCKWHDFRRGRDIGIHSSDPNDMDKFISYPEWKSFFDSLFRNVVDNLEKKLENYENAFILQNSCLVEQ</sequence>
<gene>
    <name evidence="2" type="ORF">JG688_00002403</name>
</gene>
<evidence type="ECO:0000259" key="1">
    <source>
        <dbReference type="Pfam" id="PF04577"/>
    </source>
</evidence>
<comment type="caution">
    <text evidence="2">The sequence shown here is derived from an EMBL/GenBank/DDBJ whole genome shotgun (WGS) entry which is preliminary data.</text>
</comment>
<dbReference type="EMBL" id="JAENGY010000063">
    <property type="protein sequence ID" value="KAG6975423.1"/>
    <property type="molecule type" value="Genomic_DNA"/>
</dbReference>
<protein>
    <recommendedName>
        <fullName evidence="1">Glycosyltransferase 61 catalytic domain-containing protein</fullName>
    </recommendedName>
</protein>
<dbReference type="InterPro" id="IPR049625">
    <property type="entry name" value="Glyco_transf_61_cat"/>
</dbReference>
<keyword evidence="3" id="KW-1185">Reference proteome</keyword>
<dbReference type="Pfam" id="PF04577">
    <property type="entry name" value="Glyco_transf_61"/>
    <property type="match status" value="1"/>
</dbReference>
<feature type="domain" description="Glycosyltransferase 61 catalytic" evidence="1">
    <location>
        <begin position="1"/>
        <end position="37"/>
    </location>
</feature>
<dbReference type="AlphaFoldDB" id="A0A8J5MCS4"/>
<reference evidence="2" key="1">
    <citation type="submission" date="2021-01" db="EMBL/GenBank/DDBJ databases">
        <title>Phytophthora aleatoria, a newly-described species from Pinus radiata is distinct from Phytophthora cactorum isolates based on comparative genomics.</title>
        <authorList>
            <person name="Mcdougal R."/>
            <person name="Panda P."/>
            <person name="Williams N."/>
            <person name="Studholme D.J."/>
        </authorList>
    </citation>
    <scope>NUCLEOTIDE SEQUENCE</scope>
    <source>
        <strain evidence="2">NZFS 4037</strain>
    </source>
</reference>
<evidence type="ECO:0000313" key="3">
    <source>
        <dbReference type="Proteomes" id="UP000709295"/>
    </source>
</evidence>
<name>A0A8J5MCS4_9STRA</name>
<proteinExistence type="predicted"/>
<organism evidence="2 3">
    <name type="scientific">Phytophthora aleatoria</name>
    <dbReference type="NCBI Taxonomy" id="2496075"/>
    <lineage>
        <taxon>Eukaryota</taxon>
        <taxon>Sar</taxon>
        <taxon>Stramenopiles</taxon>
        <taxon>Oomycota</taxon>
        <taxon>Peronosporomycetes</taxon>
        <taxon>Peronosporales</taxon>
        <taxon>Peronosporaceae</taxon>
        <taxon>Phytophthora</taxon>
    </lineage>
</organism>
<dbReference type="Proteomes" id="UP000709295">
    <property type="component" value="Unassembled WGS sequence"/>
</dbReference>
<dbReference type="GO" id="GO:0016757">
    <property type="term" value="F:glycosyltransferase activity"/>
    <property type="evidence" value="ECO:0007669"/>
    <property type="project" value="InterPro"/>
</dbReference>
<accession>A0A8J5MCS4</accession>
<evidence type="ECO:0000313" key="2">
    <source>
        <dbReference type="EMBL" id="KAG6975423.1"/>
    </source>
</evidence>